<gene>
    <name evidence="6" type="ORF">CC84DRAFT_1204373</name>
</gene>
<dbReference type="SUPFAM" id="SSF52540">
    <property type="entry name" value="P-loop containing nucleoside triphosphate hydrolases"/>
    <property type="match status" value="1"/>
</dbReference>
<dbReference type="InterPro" id="IPR036770">
    <property type="entry name" value="Ankyrin_rpt-contain_sf"/>
</dbReference>
<evidence type="ECO:0000256" key="2">
    <source>
        <dbReference type="PROSITE-ProRule" id="PRU00023"/>
    </source>
</evidence>
<dbReference type="SMART" id="SM00248">
    <property type="entry name" value="ANK"/>
    <property type="match status" value="11"/>
</dbReference>
<evidence type="ECO:0000313" key="6">
    <source>
        <dbReference type="EMBL" id="OAG06636.1"/>
    </source>
</evidence>
<protein>
    <submittedName>
        <fullName evidence="6">Ankyrin</fullName>
    </submittedName>
</protein>
<feature type="signal peptide" evidence="3">
    <location>
        <begin position="1"/>
        <end position="22"/>
    </location>
</feature>
<dbReference type="Gene3D" id="1.25.40.20">
    <property type="entry name" value="Ankyrin repeat-containing domain"/>
    <property type="match status" value="3"/>
</dbReference>
<dbReference type="Pfam" id="PF22939">
    <property type="entry name" value="WHD_GPIID"/>
    <property type="match status" value="1"/>
</dbReference>
<dbReference type="SUPFAM" id="SSF48403">
    <property type="entry name" value="Ankyrin repeat"/>
    <property type="match status" value="2"/>
</dbReference>
<proteinExistence type="predicted"/>
<feature type="repeat" description="ANK" evidence="2">
    <location>
        <begin position="850"/>
        <end position="882"/>
    </location>
</feature>
<dbReference type="Pfam" id="PF24883">
    <property type="entry name" value="NPHP3_N"/>
    <property type="match status" value="1"/>
</dbReference>
<evidence type="ECO:0000256" key="3">
    <source>
        <dbReference type="SAM" id="SignalP"/>
    </source>
</evidence>
<sequence length="1257" mass="139694">MDLLSVTASIITVLQLSAKVLAYLNDVKDASKDRAKCAVEASNVHSLLTNLRFRLEEARADAPWFTAVRALGIENGPLDQFKQALEALQTKITDGGRLKKAGEALVWKFKKEEIASILDRIERLKTLVEVVFQMDHFKLSQAIKDDTNFVRTHVLAIESGVDNIQHEQADAKHSKLLEWVSPTDYPAQQTDIIRRRQQGTGQWFLDAPEFATWLSMPKGTLFCPGMPGAGKTMVAAIAIEYLLKSVQSSSVGVAYVYCNYKAQEEQDASSMLAAIVKQLVQGRPSIAEPVARLHKQHADQGTKPCLEETFGALRDVKYSTVYVVIDALDECRDGDGTRSRLLARLKDLQVGQDVRIMATARFIPEIEAEFQTAMKLEIQASDEDVRRYVAGQTHRLPRCIQRDPALQATIQDKLVEAVDGMFLLARLHTESLLDKRTTKEVKSTLDRFSKGSAALNDAYDEALQRIDGQLDGDKELAKKVLSWVTYARRPLTTAELCCALAVERDGTELDPENVPDIEDLLSVCAGLIVVDQESAIVRIVHYTTQEYFERIRDTWCPNAPLHIASACLTYLSFDRFKTGSCSSDEEFEERLRESKFLDYAAKHWGEHVAEVQSDACTLTCSFLSNSCLVSSATQAFLVPTYKHRHYSQEYPQDSTGAHLAVRFGLSLILEAMLLPEGHERKLELAKKDSQDQTLLYIAAANGHGLTAELLIDKGAEVNAQGGYYGNALQAALVGTHESTVRILVERGAHVGLDVQLKGAMHHVLNNASCTPSLVRLLQQYGAPLDTTDVNNMSPLHYCVKFGHKTMARQLIDAGVPIDLRVHRQSWPSKVSESSSSKEKLSLPASGSVVTGLTPLHFAALTGNLTMTEFLLEHGADPNALSDYGETPLHLTLRTKLCGTKYQDDWTDLYLRVESLWDLLEFEEDNVDAVLAEISVTREGVFNALLSDPRTSLAVTDHKGESPLHCIRYGKPESATLIRKLVFRGADQFNSNLSQQSPLHFASKSGDNASVKALLLLGAKVASTDEHGLNALHYAAQSGNHETIITILETDEARAVDLIASKDKYGQNVLHHMLSTHSIKRVETVRWLRDQGAHISELDDSGISPLARFIKSSTLRIDIEICRSLLEIKENASFIDCDGRRLGHLCARTADFGVRILNLLFEHGVDLVKRDRDGRTVLHHAAICGSLTEQSLEFLTKIVGIQADEEDTCGRTALQYATELAAKDRSRRIWDFKRWDRTRDILQKFQTNCMDGSCPSYA</sequence>
<keyword evidence="7" id="KW-1185">Reference proteome</keyword>
<feature type="repeat" description="ANK" evidence="2">
    <location>
        <begin position="993"/>
        <end position="1025"/>
    </location>
</feature>
<dbReference type="AlphaFoldDB" id="A0A177CH25"/>
<dbReference type="InterPro" id="IPR027417">
    <property type="entry name" value="P-loop_NTPase"/>
</dbReference>
<dbReference type="PROSITE" id="PS50297">
    <property type="entry name" value="ANK_REP_REGION"/>
    <property type="match status" value="4"/>
</dbReference>
<evidence type="ECO:0000259" key="5">
    <source>
        <dbReference type="Pfam" id="PF24883"/>
    </source>
</evidence>
<feature type="domain" description="GPI inositol-deacylase winged helix" evidence="4">
    <location>
        <begin position="473"/>
        <end position="548"/>
    </location>
</feature>
<dbReference type="OrthoDB" id="1577640at2759"/>
<dbReference type="RefSeq" id="XP_018037001.1">
    <property type="nucleotide sequence ID" value="XM_018181900.1"/>
</dbReference>
<dbReference type="Pfam" id="PF13637">
    <property type="entry name" value="Ank_4"/>
    <property type="match status" value="1"/>
</dbReference>
<dbReference type="InterPro" id="IPR002110">
    <property type="entry name" value="Ankyrin_rpt"/>
</dbReference>
<dbReference type="EMBL" id="KV441551">
    <property type="protein sequence ID" value="OAG06636.1"/>
    <property type="molecule type" value="Genomic_DNA"/>
</dbReference>
<keyword evidence="1" id="KW-0677">Repeat</keyword>
<reference evidence="6 7" key="1">
    <citation type="submission" date="2016-05" db="EMBL/GenBank/DDBJ databases">
        <title>Comparative analysis of secretome profiles of manganese(II)-oxidizing ascomycete fungi.</title>
        <authorList>
            <consortium name="DOE Joint Genome Institute"/>
            <person name="Zeiner C.A."/>
            <person name="Purvine S.O."/>
            <person name="Zink E.M."/>
            <person name="Wu S."/>
            <person name="Pasa-Tolic L."/>
            <person name="Chaput D.L."/>
            <person name="Haridas S."/>
            <person name="Grigoriev I.V."/>
            <person name="Santelli C.M."/>
            <person name="Hansel C.M."/>
        </authorList>
    </citation>
    <scope>NUCLEOTIDE SEQUENCE [LARGE SCALE GENOMIC DNA]</scope>
    <source>
        <strain evidence="6 7">AP3s5-JAC2a</strain>
    </source>
</reference>
<dbReference type="PROSITE" id="PS50088">
    <property type="entry name" value="ANK_REPEAT"/>
    <property type="match status" value="4"/>
</dbReference>
<feature type="chain" id="PRO_5008058191" evidence="3">
    <location>
        <begin position="23"/>
        <end position="1257"/>
    </location>
</feature>
<name>A0A177CH25_9PLEO</name>
<keyword evidence="2" id="KW-0040">ANK repeat</keyword>
<dbReference type="InterPro" id="IPR054471">
    <property type="entry name" value="GPIID_WHD"/>
</dbReference>
<feature type="repeat" description="ANK" evidence="2">
    <location>
        <begin position="690"/>
        <end position="722"/>
    </location>
</feature>
<evidence type="ECO:0000259" key="4">
    <source>
        <dbReference type="Pfam" id="PF22939"/>
    </source>
</evidence>
<evidence type="ECO:0000313" key="7">
    <source>
        <dbReference type="Proteomes" id="UP000077069"/>
    </source>
</evidence>
<feature type="domain" description="Nephrocystin 3-like N-terminal" evidence="5">
    <location>
        <begin position="199"/>
        <end position="361"/>
    </location>
</feature>
<keyword evidence="3" id="KW-0732">Signal</keyword>
<dbReference type="InParanoid" id="A0A177CH25"/>
<dbReference type="GeneID" id="28765386"/>
<dbReference type="Proteomes" id="UP000077069">
    <property type="component" value="Unassembled WGS sequence"/>
</dbReference>
<dbReference type="InterPro" id="IPR056884">
    <property type="entry name" value="NPHP3-like_N"/>
</dbReference>
<dbReference type="Gene3D" id="3.40.50.300">
    <property type="entry name" value="P-loop containing nucleotide triphosphate hydrolases"/>
    <property type="match status" value="1"/>
</dbReference>
<accession>A0A177CH25</accession>
<feature type="repeat" description="ANK" evidence="2">
    <location>
        <begin position="790"/>
        <end position="822"/>
    </location>
</feature>
<dbReference type="PANTHER" id="PTHR10039:SF15">
    <property type="entry name" value="NACHT DOMAIN-CONTAINING PROTEIN"/>
    <property type="match status" value="1"/>
</dbReference>
<dbReference type="Pfam" id="PF12796">
    <property type="entry name" value="Ank_2"/>
    <property type="match status" value="2"/>
</dbReference>
<dbReference type="PANTHER" id="PTHR10039">
    <property type="entry name" value="AMELOGENIN"/>
    <property type="match status" value="1"/>
</dbReference>
<dbReference type="STRING" id="1460663.A0A177CH25"/>
<organism evidence="6 7">
    <name type="scientific">Paraphaeosphaeria sporulosa</name>
    <dbReference type="NCBI Taxonomy" id="1460663"/>
    <lineage>
        <taxon>Eukaryota</taxon>
        <taxon>Fungi</taxon>
        <taxon>Dikarya</taxon>
        <taxon>Ascomycota</taxon>
        <taxon>Pezizomycotina</taxon>
        <taxon>Dothideomycetes</taxon>
        <taxon>Pleosporomycetidae</taxon>
        <taxon>Pleosporales</taxon>
        <taxon>Massarineae</taxon>
        <taxon>Didymosphaeriaceae</taxon>
        <taxon>Paraphaeosphaeria</taxon>
    </lineage>
</organism>
<evidence type="ECO:0000256" key="1">
    <source>
        <dbReference type="ARBA" id="ARBA00022737"/>
    </source>
</evidence>
<dbReference type="Pfam" id="PF13857">
    <property type="entry name" value="Ank_5"/>
    <property type="match status" value="1"/>
</dbReference>